<sequence>MNTAEITIPLGKLVPSKANVRRVSSEAGKAELAASIEAHGLIHNLVTRKAAKGAKFEVVAGGRRLGALRLLLDEGRTVQGVAVTKDYQVRAIVAEEGNDTEISLAENDQRQPMHAVDEVIAYRDLVEQGMAAEDIASRFGKSVVTVRQRLKLASLSPRILDAMRADEVTLEQAKALAVSDDHMAQEAAWFEQDGWSRDPSNIRSFLTSAHVRGTDRLAQFVGIEAYEAAGGGVLRDLFADDGLTFMTDRPLLVKLAGERLEAAAGEVRPLGWKWVEISLDSGFIHGGGFGRIHAVRRDPTEDEQAELSALARQYDELAEAIDAYAEGDPQMEADEAKLQVLESRIEAIQNALEAFDPQEMGLAGCIVSVAHGGYLQVTPGLVKAEDRKALAASQGSNDANDQNESDEARQVDEAEVETSGMSATLTEELTAVRTAALRVELSNRPGVALVAILHALVSRVFYDYHYGRIETAVEVTGQRRNLVPSIKEPDACRALSGWNEVMEGWGHRLPGNPSDLWPWLVAQPQDVQLDLLAVVTAANLNAVVARHETGRERIAQADLMAEAVGLDMRLWWTPEAAFLSRLSKADIAGVMREAGCTEDAAKAVERAPKPEGVLQAEKELDGKGWLPAALRAPVKVESESLAIAAE</sequence>
<dbReference type="Pfam" id="PF17762">
    <property type="entry name" value="HTH_ParB"/>
    <property type="match status" value="1"/>
</dbReference>
<proteinExistence type="inferred from homology"/>
<dbReference type="InterPro" id="IPR003115">
    <property type="entry name" value="ParB_N"/>
</dbReference>
<dbReference type="SUPFAM" id="SSF109709">
    <property type="entry name" value="KorB DNA-binding domain-like"/>
    <property type="match status" value="1"/>
</dbReference>
<feature type="region of interest" description="Disordered" evidence="3">
    <location>
        <begin position="388"/>
        <end position="420"/>
    </location>
</feature>
<comment type="similarity">
    <text evidence="1">Belongs to the ParB family.</text>
</comment>
<dbReference type="CDD" id="cd16406">
    <property type="entry name" value="ParB_N_like"/>
    <property type="match status" value="1"/>
</dbReference>
<evidence type="ECO:0000313" key="6">
    <source>
        <dbReference type="Proteomes" id="UP001597405"/>
    </source>
</evidence>
<evidence type="ECO:0000256" key="3">
    <source>
        <dbReference type="SAM" id="MobiDB-lite"/>
    </source>
</evidence>
<name>A0ABW4U739_9HYPH</name>
<dbReference type="NCBIfam" id="TIGR00180">
    <property type="entry name" value="parB_part"/>
    <property type="match status" value="1"/>
</dbReference>
<dbReference type="RefSeq" id="WP_379097528.1">
    <property type="nucleotide sequence ID" value="NZ_JBHUGZ010000007.1"/>
</dbReference>
<dbReference type="PANTHER" id="PTHR33375">
    <property type="entry name" value="CHROMOSOME-PARTITIONING PROTEIN PARB-RELATED"/>
    <property type="match status" value="1"/>
</dbReference>
<keyword evidence="6" id="KW-1185">Reference proteome</keyword>
<evidence type="ECO:0000259" key="4">
    <source>
        <dbReference type="SMART" id="SM00470"/>
    </source>
</evidence>
<dbReference type="InterPro" id="IPR004437">
    <property type="entry name" value="ParB/RepB/Spo0J"/>
</dbReference>
<evidence type="ECO:0000256" key="1">
    <source>
        <dbReference type="ARBA" id="ARBA00006295"/>
    </source>
</evidence>
<gene>
    <name evidence="5" type="ORF">ACFSOZ_11680</name>
</gene>
<evidence type="ECO:0000313" key="5">
    <source>
        <dbReference type="EMBL" id="MFD1983327.1"/>
    </source>
</evidence>
<dbReference type="InterPro" id="IPR050336">
    <property type="entry name" value="Chromosome_partition/occlusion"/>
</dbReference>
<protein>
    <submittedName>
        <fullName evidence="5">ParB/RepB/Spo0J family partition protein</fullName>
    </submittedName>
</protein>
<feature type="coiled-coil region" evidence="2">
    <location>
        <begin position="300"/>
        <end position="351"/>
    </location>
</feature>
<dbReference type="Pfam" id="PF02195">
    <property type="entry name" value="ParB_N"/>
    <property type="match status" value="1"/>
</dbReference>
<dbReference type="Proteomes" id="UP001597405">
    <property type="component" value="Unassembled WGS sequence"/>
</dbReference>
<dbReference type="Gene3D" id="3.90.1530.30">
    <property type="match status" value="1"/>
</dbReference>
<dbReference type="Gene3D" id="1.10.10.2830">
    <property type="match status" value="1"/>
</dbReference>
<accession>A0ABW4U739</accession>
<dbReference type="InterPro" id="IPR041468">
    <property type="entry name" value="HTH_ParB/Spo0J"/>
</dbReference>
<keyword evidence="2" id="KW-0175">Coiled coil</keyword>
<organism evidence="5 6">
    <name type="scientific">Mesorhizobium newzealandense</name>
    <dbReference type="NCBI Taxonomy" id="1300302"/>
    <lineage>
        <taxon>Bacteria</taxon>
        <taxon>Pseudomonadati</taxon>
        <taxon>Pseudomonadota</taxon>
        <taxon>Alphaproteobacteria</taxon>
        <taxon>Hyphomicrobiales</taxon>
        <taxon>Phyllobacteriaceae</taxon>
        <taxon>Mesorhizobium</taxon>
    </lineage>
</organism>
<feature type="domain" description="ParB-like N-terminal" evidence="4">
    <location>
        <begin position="6"/>
        <end position="108"/>
    </location>
</feature>
<feature type="compositionally biased region" description="Polar residues" evidence="3">
    <location>
        <begin position="393"/>
        <end position="402"/>
    </location>
</feature>
<dbReference type="SUPFAM" id="SSF110849">
    <property type="entry name" value="ParB/Sulfiredoxin"/>
    <property type="match status" value="1"/>
</dbReference>
<reference evidence="6" key="1">
    <citation type="journal article" date="2019" name="Int. J. Syst. Evol. Microbiol.">
        <title>The Global Catalogue of Microorganisms (GCM) 10K type strain sequencing project: providing services to taxonomists for standard genome sequencing and annotation.</title>
        <authorList>
            <consortium name="The Broad Institute Genomics Platform"/>
            <consortium name="The Broad Institute Genome Sequencing Center for Infectious Disease"/>
            <person name="Wu L."/>
            <person name="Ma J."/>
        </authorList>
    </citation>
    <scope>NUCLEOTIDE SEQUENCE [LARGE SCALE GENOMIC DNA]</scope>
    <source>
        <strain evidence="6">CGMCC 1.16225</strain>
    </source>
</reference>
<dbReference type="InterPro" id="IPR036086">
    <property type="entry name" value="ParB/Sulfiredoxin_sf"/>
</dbReference>
<comment type="caution">
    <text evidence="5">The sequence shown here is derived from an EMBL/GenBank/DDBJ whole genome shotgun (WGS) entry which is preliminary data.</text>
</comment>
<evidence type="ECO:0000256" key="2">
    <source>
        <dbReference type="SAM" id="Coils"/>
    </source>
</evidence>
<dbReference type="SMART" id="SM00470">
    <property type="entry name" value="ParB"/>
    <property type="match status" value="1"/>
</dbReference>
<dbReference type="PANTHER" id="PTHR33375:SF7">
    <property type="entry name" value="CHROMOSOME 2-PARTITIONING PROTEIN PARB-RELATED"/>
    <property type="match status" value="1"/>
</dbReference>
<dbReference type="EMBL" id="JBHUGZ010000007">
    <property type="protein sequence ID" value="MFD1983327.1"/>
    <property type="molecule type" value="Genomic_DNA"/>
</dbReference>